<feature type="region of interest" description="Disordered" evidence="6">
    <location>
        <begin position="616"/>
        <end position="645"/>
    </location>
</feature>
<dbReference type="CDD" id="cd00201">
    <property type="entry name" value="WW"/>
    <property type="match status" value="2"/>
</dbReference>
<name>F0YEY2_AURAN</name>
<dbReference type="GeneID" id="20225477"/>
<evidence type="ECO:0000256" key="6">
    <source>
        <dbReference type="SAM" id="MobiDB-lite"/>
    </source>
</evidence>
<dbReference type="AlphaFoldDB" id="F0YEY2"/>
<proteinExistence type="predicted"/>
<dbReference type="KEGG" id="aaf:AURANDRAFT_65724"/>
<evidence type="ECO:0000256" key="3">
    <source>
        <dbReference type="ARBA" id="ARBA00022771"/>
    </source>
</evidence>
<keyword evidence="4" id="KW-0862">Zinc</keyword>
<dbReference type="RefSeq" id="XP_009038970.1">
    <property type="nucleotide sequence ID" value="XM_009040722.1"/>
</dbReference>
<dbReference type="Gene3D" id="3.30.160.60">
    <property type="entry name" value="Classic Zinc Finger"/>
    <property type="match status" value="1"/>
</dbReference>
<dbReference type="Proteomes" id="UP000002729">
    <property type="component" value="Unassembled WGS sequence"/>
</dbReference>
<organism evidence="10">
    <name type="scientific">Aureococcus anophagefferens</name>
    <name type="common">Harmful bloom alga</name>
    <dbReference type="NCBI Taxonomy" id="44056"/>
    <lineage>
        <taxon>Eukaryota</taxon>
        <taxon>Sar</taxon>
        <taxon>Stramenopiles</taxon>
        <taxon>Ochrophyta</taxon>
        <taxon>Pelagophyceae</taxon>
        <taxon>Pelagomonadales</taxon>
        <taxon>Pelagomonadaceae</taxon>
        <taxon>Aureococcus</taxon>
    </lineage>
</organism>
<feature type="compositionally biased region" description="Basic and acidic residues" evidence="6">
    <location>
        <begin position="125"/>
        <end position="144"/>
    </location>
</feature>
<dbReference type="PROSITE" id="PS52027">
    <property type="entry name" value="ZF_C2HC_C3H"/>
    <property type="match status" value="1"/>
</dbReference>
<feature type="compositionally biased region" description="Basic and acidic residues" evidence="6">
    <location>
        <begin position="7"/>
        <end position="27"/>
    </location>
</feature>
<evidence type="ECO:0000256" key="5">
    <source>
        <dbReference type="PROSITE-ProRule" id="PRU01371"/>
    </source>
</evidence>
<dbReference type="EMBL" id="GL833135">
    <property type="protein sequence ID" value="EGB06395.1"/>
    <property type="molecule type" value="Genomic_DNA"/>
</dbReference>
<dbReference type="SUPFAM" id="SSF51045">
    <property type="entry name" value="WW domain"/>
    <property type="match status" value="2"/>
</dbReference>
<dbReference type="SMART" id="SM00456">
    <property type="entry name" value="WW"/>
    <property type="match status" value="2"/>
</dbReference>
<sequence length="645" mass="70008">MPGPRVDPSDYARQRQESIARANEMRATRRNRGGGDDAADGGGDSLDELAGRSANAAEKSAGKRPRREVAPGWTMHTDKKTGKPYYHHAGSGKTTWVKPPGCADDVENAPLRENGAVSQPRSTPGRRDLPRDMTEPRSTARAEPADAPMSEAEFEGWLDVLKRRSLTGSQARRVSTLLQRYSGHAASDADAAYGYGSSRAGTSGEGRSDRSDQGRKRVIQDRFNTSSDSLSNLKLSMRSKRNKDPSDAELRTRSASEVLELARNESDSSTNGAAARDASRARTTGRRAGRRPEWNDNFAVEDDAPDGDEAPAEQPRRRAEPRQPKSPRRRDDGAGALPPGWTQHTDRRTGNVFYRNEARGESTWTRPAAPNRDDRSPPRRTGAAAPKLPAATKGPDSESRHRTLWKPKSARGDRSDDDDDDGRRDDAHRRDDGHAKPKSQPRDADDRGGSRPTGGYGAVPADASAAPDGGAAELDDACVVCGRAMTRRALDGLEKRHGQRCCPKCAPKKARKTFNAAAHRADGFDGDEKQMVKKAAAEVKKELRRKDRDGGAAAPGGKDKKWKAQSNQLREAMQAMRGVAAAEKAGKPPPPMVASTPDPSFVQCPHCSRTFNEKAAERHIPKCQSIKAKPKSLARGGGRTIGSRR</sequence>
<feature type="compositionally biased region" description="Basic and acidic residues" evidence="6">
    <location>
        <begin position="206"/>
        <end position="220"/>
    </location>
</feature>
<feature type="domain" description="WW" evidence="7">
    <location>
        <begin position="67"/>
        <end position="101"/>
    </location>
</feature>
<keyword evidence="1" id="KW-0479">Metal-binding</keyword>
<feature type="compositionally biased region" description="Basic and acidic residues" evidence="6">
    <location>
        <begin position="242"/>
        <end position="266"/>
    </location>
</feature>
<dbReference type="Gene3D" id="2.20.70.10">
    <property type="match status" value="2"/>
</dbReference>
<feature type="region of interest" description="Disordered" evidence="6">
    <location>
        <begin position="1"/>
        <end position="152"/>
    </location>
</feature>
<dbReference type="InterPro" id="IPR001202">
    <property type="entry name" value="WW_dom"/>
</dbReference>
<feature type="compositionally biased region" description="Basic and acidic residues" evidence="6">
    <location>
        <begin position="421"/>
        <end position="449"/>
    </location>
</feature>
<dbReference type="InterPro" id="IPR026319">
    <property type="entry name" value="ZC2HC1A/B-like"/>
</dbReference>
<feature type="compositionally biased region" description="Low complexity" evidence="6">
    <location>
        <begin position="458"/>
        <end position="470"/>
    </location>
</feature>
<protein>
    <recommendedName>
        <fullName evidence="11">WW domain-containing protein</fullName>
    </recommendedName>
</protein>
<evidence type="ECO:0000256" key="2">
    <source>
        <dbReference type="ARBA" id="ARBA00022737"/>
    </source>
</evidence>
<reference evidence="9 10" key="1">
    <citation type="journal article" date="2011" name="Proc. Natl. Acad. Sci. U.S.A.">
        <title>Niche of harmful alga Aureococcus anophagefferens revealed through ecogenomics.</title>
        <authorList>
            <person name="Gobler C.J."/>
            <person name="Berry D.L."/>
            <person name="Dyhrman S.T."/>
            <person name="Wilhelm S.W."/>
            <person name="Salamov A."/>
            <person name="Lobanov A.V."/>
            <person name="Zhang Y."/>
            <person name="Collier J.L."/>
            <person name="Wurch L.L."/>
            <person name="Kustka A.B."/>
            <person name="Dill B.D."/>
            <person name="Shah M."/>
            <person name="VerBerkmoes N.C."/>
            <person name="Kuo A."/>
            <person name="Terry A."/>
            <person name="Pangilinan J."/>
            <person name="Lindquist E.A."/>
            <person name="Lucas S."/>
            <person name="Paulsen I.T."/>
            <person name="Hattenrath-Lehmann T.K."/>
            <person name="Talmage S.C."/>
            <person name="Walker E.A."/>
            <person name="Koch F."/>
            <person name="Burson A.M."/>
            <person name="Marcoval M.A."/>
            <person name="Tang Y.Z."/>
            <person name="Lecleir G.R."/>
            <person name="Coyne K.J."/>
            <person name="Berg G.M."/>
            <person name="Bertrand E.M."/>
            <person name="Saito M.A."/>
            <person name="Gladyshev V.N."/>
            <person name="Grigoriev I.V."/>
        </authorList>
    </citation>
    <scope>NUCLEOTIDE SEQUENCE [LARGE SCALE GENOMIC DNA]</scope>
    <source>
        <strain evidence="10">CCMP 1984</strain>
    </source>
</reference>
<keyword evidence="10" id="KW-1185">Reference proteome</keyword>
<dbReference type="InParanoid" id="F0YEY2"/>
<feature type="region of interest" description="Disordered" evidence="6">
    <location>
        <begin position="535"/>
        <end position="598"/>
    </location>
</feature>
<evidence type="ECO:0000313" key="9">
    <source>
        <dbReference type="EMBL" id="EGB06395.1"/>
    </source>
</evidence>
<dbReference type="PANTHER" id="PTHR13555">
    <property type="entry name" value="C2H2 ZINC FINGER CGI-62-RELATED"/>
    <property type="match status" value="1"/>
</dbReference>
<feature type="compositionally biased region" description="Basic and acidic residues" evidence="6">
    <location>
        <begin position="314"/>
        <end position="333"/>
    </location>
</feature>
<feature type="compositionally biased region" description="Basic and acidic residues" evidence="6">
    <location>
        <begin position="535"/>
        <end position="550"/>
    </location>
</feature>
<dbReference type="OMA" id="WANAYPP"/>
<evidence type="ECO:0000256" key="4">
    <source>
        <dbReference type="ARBA" id="ARBA00022833"/>
    </source>
</evidence>
<dbReference type="InterPro" id="IPR049899">
    <property type="entry name" value="Znf_C2HC_C3H"/>
</dbReference>
<feature type="domain" description="WW" evidence="7">
    <location>
        <begin position="335"/>
        <end position="369"/>
    </location>
</feature>
<feature type="region of interest" description="Disordered" evidence="6">
    <location>
        <begin position="183"/>
        <end position="470"/>
    </location>
</feature>
<dbReference type="InterPro" id="IPR036020">
    <property type="entry name" value="WW_dom_sf"/>
</dbReference>
<evidence type="ECO:0000256" key="1">
    <source>
        <dbReference type="ARBA" id="ARBA00022723"/>
    </source>
</evidence>
<dbReference type="Pfam" id="PF00397">
    <property type="entry name" value="WW"/>
    <property type="match status" value="2"/>
</dbReference>
<gene>
    <name evidence="9" type="ORF">AURANDRAFT_65724</name>
</gene>
<accession>F0YEY2</accession>
<feature type="compositionally biased region" description="Polar residues" evidence="6">
    <location>
        <begin position="222"/>
        <end position="234"/>
    </location>
</feature>
<dbReference type="OrthoDB" id="10066537at2759"/>
<feature type="compositionally biased region" description="Low complexity" evidence="6">
    <location>
        <begin position="183"/>
        <end position="198"/>
    </location>
</feature>
<dbReference type="GO" id="GO:0008270">
    <property type="term" value="F:zinc ion binding"/>
    <property type="evidence" value="ECO:0007669"/>
    <property type="project" value="UniProtKB-KW"/>
</dbReference>
<evidence type="ECO:0000259" key="8">
    <source>
        <dbReference type="PROSITE" id="PS52027"/>
    </source>
</evidence>
<feature type="domain" description="C2HC/C3H-type" evidence="8">
    <location>
        <begin position="600"/>
        <end position="629"/>
    </location>
</feature>
<evidence type="ECO:0000313" key="10">
    <source>
        <dbReference type="Proteomes" id="UP000002729"/>
    </source>
</evidence>
<keyword evidence="2" id="KW-0677">Repeat</keyword>
<feature type="compositionally biased region" description="Gly residues" evidence="6">
    <location>
        <begin position="635"/>
        <end position="645"/>
    </location>
</feature>
<dbReference type="eggNOG" id="KOG3940">
    <property type="taxonomic scope" value="Eukaryota"/>
</dbReference>
<dbReference type="PROSITE" id="PS01159">
    <property type="entry name" value="WW_DOMAIN_1"/>
    <property type="match status" value="2"/>
</dbReference>
<evidence type="ECO:0008006" key="11">
    <source>
        <dbReference type="Google" id="ProtNLM"/>
    </source>
</evidence>
<evidence type="ECO:0000259" key="7">
    <source>
        <dbReference type="PROSITE" id="PS50020"/>
    </source>
</evidence>
<keyword evidence="3 5" id="KW-0863">Zinc-finger</keyword>
<feature type="compositionally biased region" description="Acidic residues" evidence="6">
    <location>
        <begin position="299"/>
        <end position="311"/>
    </location>
</feature>
<dbReference type="PROSITE" id="PS50020">
    <property type="entry name" value="WW_DOMAIN_2"/>
    <property type="match status" value="2"/>
</dbReference>
<dbReference type="Pfam" id="PF13913">
    <property type="entry name" value="zf-C2HC_2"/>
    <property type="match status" value="1"/>
</dbReference>
<dbReference type="PANTHER" id="PTHR13555:SF36">
    <property type="entry name" value="ZINC FINGER C2HC DOMAIN-CONTAINING PROTEIN 1B"/>
    <property type="match status" value="1"/>
</dbReference>